<proteinExistence type="predicted"/>
<accession>A0ABS6EV43</accession>
<evidence type="ECO:0000313" key="2">
    <source>
        <dbReference type="EMBL" id="MBU5491551.1"/>
    </source>
</evidence>
<keyword evidence="3" id="KW-1185">Reference proteome</keyword>
<dbReference type="RefSeq" id="WP_216471293.1">
    <property type="nucleotide sequence ID" value="NZ_JAHLQI010000011.1"/>
</dbReference>
<sequence>MSKCDDCMYFEYDEEFGYSVCQQDLDEDEMRLFIQDTFDNCPYYRSGDEYSIVRHQN</sequence>
<comment type="caution">
    <text evidence="2">The sequence shown here is derived from an EMBL/GenBank/DDBJ whole genome shotgun (WGS) entry which is preliminary data.</text>
</comment>
<name>A0ABS6EV43_9FIRM</name>
<organism evidence="2 3">
    <name type="scientific">Butyricicoccus intestinisimiae</name>
    <dbReference type="NCBI Taxonomy" id="2841509"/>
    <lineage>
        <taxon>Bacteria</taxon>
        <taxon>Bacillati</taxon>
        <taxon>Bacillota</taxon>
        <taxon>Clostridia</taxon>
        <taxon>Eubacteriales</taxon>
        <taxon>Butyricicoccaceae</taxon>
        <taxon>Butyricicoccus</taxon>
    </lineage>
</organism>
<protein>
    <recommendedName>
        <fullName evidence="1">DUF6472 domain-containing protein</fullName>
    </recommendedName>
</protein>
<dbReference type="Proteomes" id="UP000783588">
    <property type="component" value="Unassembled WGS sequence"/>
</dbReference>
<dbReference type="InterPro" id="IPR045525">
    <property type="entry name" value="DUF6472"/>
</dbReference>
<feature type="domain" description="DUF6472" evidence="1">
    <location>
        <begin position="2"/>
        <end position="56"/>
    </location>
</feature>
<evidence type="ECO:0000259" key="1">
    <source>
        <dbReference type="Pfam" id="PF20076"/>
    </source>
</evidence>
<reference evidence="2 3" key="1">
    <citation type="submission" date="2021-06" db="EMBL/GenBank/DDBJ databases">
        <authorList>
            <person name="Sun Q."/>
            <person name="Li D."/>
        </authorList>
    </citation>
    <scope>NUCLEOTIDE SEQUENCE [LARGE SCALE GENOMIC DNA]</scope>
    <source>
        <strain evidence="2 3">MSJd-7</strain>
    </source>
</reference>
<dbReference type="Pfam" id="PF20076">
    <property type="entry name" value="DUF6472"/>
    <property type="match status" value="1"/>
</dbReference>
<dbReference type="EMBL" id="JAHLQI010000011">
    <property type="protein sequence ID" value="MBU5491551.1"/>
    <property type="molecule type" value="Genomic_DNA"/>
</dbReference>
<gene>
    <name evidence="2" type="ORF">KQI75_13150</name>
</gene>
<evidence type="ECO:0000313" key="3">
    <source>
        <dbReference type="Proteomes" id="UP000783588"/>
    </source>
</evidence>